<dbReference type="Gene3D" id="3.30.810.10">
    <property type="entry name" value="2-Layer Sandwich"/>
    <property type="match status" value="1"/>
</dbReference>
<evidence type="ECO:0000313" key="7">
    <source>
        <dbReference type="Proteomes" id="UP000311382"/>
    </source>
</evidence>
<keyword evidence="7" id="KW-1185">Reference proteome</keyword>
<sequence length="1651" mass="176753">MAEAESAATHEASSYAEHATAAALGPPPAARTASDSESADNGVPLDDASWAHLEALCIQSLRCTKAAEAIWKDQLMAALHDLDAFLTPARLDTLAKAKHAQARAAEQASAGVARGGQGGGGQGPRHDRSGLRTWLAPDSASGEAEVMLVSEGEQRTERRGRWRDASMNVDPAPQATEQVPLERHVREDTLAEWTEVDEPSKLPVLQLRLESVQTTVGAVKAGTASLGVSFVPEEWAGEPLFGADGPDLDGEDLKVVDRQGGTFRLTSTPRERVRLERVLELLVFAAITLKLEVSLRHDLACSRPHVEATQSSSRPSSPPGGDGAAASGDEENDSHIQLPGAYQLDMRDNATGDAWEIPQRWRSRWSSAGANSWLQLVLPNRDVGRRKSLRRSSTRYSTTEVAGPPEPPESTTRSSLKHPFGRMRDKAKGLGRRLRERSLKDPGVDLHKATTIATSGGVGGGGGGDERAWDFLGGISRGFFSGTLEAAERDEHPQMAEADPVTPEPQRFEKVVQNLAEFILSVSPSVLYPPPHLLLRLREQELVAADHVVVDNLHSAGTLSASSIRSDLTSPTQPPEGPPLRSAVPAVDSEAFALGFAGGEAAPSSIGLSQPSQSVVAPSRAARIALDAKAGLASLLTNNSSLSGCFRHQALQLLVQVVRRAGTGNTPCEPPRWITVPFFQQAASPEPDSPTLKNDATLSGFIEQLAHERERTCATCQAPNRDHLVVFLHQRERVEISVASLAPSVDSSPSLRDDEPATWTTCSVCQASTPRAPLTVVAGALSLAKFLELLLYDTCFIPVPDLCEHAGNEPSALVRSFAVGEAVVNFKVGTIALFELCLPTAVDPEVEVDEDDQKDLHDSHPVEELAQEISSFFTSVEAHLNRLEDRLTPATPDAPSGDVDALELDKEGQQHHVRDVSQKTISEALEGTLKDGCASTALALLEKLRSRAHGAEADCLQLAEMTAANRLNDARDFFACEARSFKLRLEAWEVKHALELGGGGSGDETSPSLVEPSYFDSGAHAFPVGSSVLVRDGERSSIIALALSAAPFRDVLTSATAKTVHGSSSRLFSTPPSQMASRRPSGLHKPIPSEFLSAPSLASSVASASPPSSPLRRSVARLDPDDAEAVFAPPIEVEYVAKWRKAPRPAGGSLFRTLGRKASGAMTNAPPSPLLSTADRSSLSVPLSDSILDDFLKTPEAPVPQRKQLRPVPSIISGLASRRDTACATPVCDVEATGFSTPRASAFADTAAGTIRSIASSRLGTPQSRSRASSVAASSEDEATETDEGDPAAPPVPSPAPLSGSRMLGTRLDGLFGGWSTARSTLGRLSPAPRWHDADDTLDDASSPPSEHIKLKFRQGSKTYRVTSFYEKRFQSLRAKCGLSESLFIESLTRCADLDPSGGKSGAAFLMTHDERFILKELTTKLGFSELNALLDFAPLLLDYLMSPERPSLLAKIFGIYTVKVVDSQTNQKVKVDLVVMEHLFYSKTISRQFDLKGIASRVAKPKAGASPESSTGWDGDWLTGSLQNQLLIYPHSKTLLRDALTNDVAFLSENGGIDFSLLVGVDDAHSELVVGLIDTLGVFNGLKVLEHHTKAAMRLATASDPSSITVQPPQDYAKRFLAAMERYFVAVPDKWTKPPGRAALDPDPRLACPL</sequence>
<comment type="caution">
    <text evidence="6">The sequence shown here is derived from an EMBL/GenBank/DDBJ whole genome shotgun (WGS) entry which is preliminary data.</text>
</comment>
<dbReference type="GO" id="GO:0046854">
    <property type="term" value="P:phosphatidylinositol phosphate biosynthetic process"/>
    <property type="evidence" value="ECO:0007669"/>
    <property type="project" value="TreeGrafter"/>
</dbReference>
<feature type="compositionally biased region" description="Gly residues" evidence="4">
    <location>
        <begin position="113"/>
        <end position="123"/>
    </location>
</feature>
<dbReference type="GO" id="GO:0000285">
    <property type="term" value="F:1-phosphatidylinositol-3-phosphate 5-kinase activity"/>
    <property type="evidence" value="ECO:0007669"/>
    <property type="project" value="InterPro"/>
</dbReference>
<feature type="region of interest" description="Disordered" evidence="4">
    <location>
        <begin position="1062"/>
        <end position="1089"/>
    </location>
</feature>
<keyword evidence="3" id="KW-0418">Kinase</keyword>
<dbReference type="Pfam" id="PF01504">
    <property type="entry name" value="PIP5K"/>
    <property type="match status" value="1"/>
</dbReference>
<feature type="region of interest" description="Disordered" evidence="4">
    <location>
        <begin position="385"/>
        <end position="428"/>
    </location>
</feature>
<keyword evidence="1 3" id="KW-0547">Nucleotide-binding</keyword>
<gene>
    <name evidence="6" type="ORF">DMC30DRAFT_400300</name>
</gene>
<feature type="domain" description="PIPK" evidence="5">
    <location>
        <begin position="1300"/>
        <end position="1625"/>
    </location>
</feature>
<organism evidence="6 7">
    <name type="scientific">Rhodotorula diobovata</name>
    <dbReference type="NCBI Taxonomy" id="5288"/>
    <lineage>
        <taxon>Eukaryota</taxon>
        <taxon>Fungi</taxon>
        <taxon>Dikarya</taxon>
        <taxon>Basidiomycota</taxon>
        <taxon>Pucciniomycotina</taxon>
        <taxon>Microbotryomycetes</taxon>
        <taxon>Sporidiobolales</taxon>
        <taxon>Sporidiobolaceae</taxon>
        <taxon>Rhodotorula</taxon>
    </lineage>
</organism>
<dbReference type="GO" id="GO:0010008">
    <property type="term" value="C:endosome membrane"/>
    <property type="evidence" value="ECO:0007669"/>
    <property type="project" value="TreeGrafter"/>
</dbReference>
<reference evidence="6 7" key="1">
    <citation type="submission" date="2019-03" db="EMBL/GenBank/DDBJ databases">
        <title>Rhodosporidium diobovatum UCD-FST 08-225 genome sequencing, assembly, and annotation.</title>
        <authorList>
            <person name="Fakankun I.U."/>
            <person name="Fristensky B."/>
            <person name="Levin D.B."/>
        </authorList>
    </citation>
    <scope>NUCLEOTIDE SEQUENCE [LARGE SCALE GENOMIC DNA]</scope>
    <source>
        <strain evidence="6 7">UCD-FST 08-225</strain>
    </source>
</reference>
<evidence type="ECO:0000256" key="1">
    <source>
        <dbReference type="ARBA" id="ARBA00022741"/>
    </source>
</evidence>
<evidence type="ECO:0000259" key="5">
    <source>
        <dbReference type="PROSITE" id="PS51455"/>
    </source>
</evidence>
<dbReference type="InterPro" id="IPR027483">
    <property type="entry name" value="PInositol-4-P-4/5-kinase_C_sf"/>
</dbReference>
<feature type="region of interest" description="Disordered" evidence="4">
    <location>
        <begin position="142"/>
        <end position="161"/>
    </location>
</feature>
<dbReference type="GO" id="GO:0005524">
    <property type="term" value="F:ATP binding"/>
    <property type="evidence" value="ECO:0007669"/>
    <property type="project" value="UniProtKB-UniRule"/>
</dbReference>
<dbReference type="Gene3D" id="3.30.800.10">
    <property type="entry name" value="Phosphatidylinositol Phosphate Kinase II Beta"/>
    <property type="match status" value="1"/>
</dbReference>
<accession>A0A5C5FRG3</accession>
<feature type="compositionally biased region" description="Basic and acidic residues" evidence="4">
    <location>
        <begin position="152"/>
        <end position="161"/>
    </location>
</feature>
<dbReference type="Proteomes" id="UP000311382">
    <property type="component" value="Unassembled WGS sequence"/>
</dbReference>
<evidence type="ECO:0000256" key="3">
    <source>
        <dbReference type="PROSITE-ProRule" id="PRU00781"/>
    </source>
</evidence>
<dbReference type="PROSITE" id="PS51455">
    <property type="entry name" value="PIPK"/>
    <property type="match status" value="1"/>
</dbReference>
<dbReference type="InterPro" id="IPR027484">
    <property type="entry name" value="PInositol-4-P-5-kinase_N"/>
</dbReference>
<feature type="compositionally biased region" description="Polar residues" evidence="4">
    <location>
        <begin position="1062"/>
        <end position="1076"/>
    </location>
</feature>
<feature type="region of interest" description="Disordered" evidence="4">
    <location>
        <begin position="306"/>
        <end position="335"/>
    </location>
</feature>
<dbReference type="OrthoDB" id="158357at2759"/>
<feature type="region of interest" description="Disordered" evidence="4">
    <location>
        <begin position="1"/>
        <end position="43"/>
    </location>
</feature>
<dbReference type="STRING" id="5288.A0A5C5FRG3"/>
<dbReference type="SMART" id="SM00330">
    <property type="entry name" value="PIPKc"/>
    <property type="match status" value="1"/>
</dbReference>
<proteinExistence type="predicted"/>
<dbReference type="InterPro" id="IPR044769">
    <property type="entry name" value="PIKfyve_PIPKc"/>
</dbReference>
<evidence type="ECO:0000313" key="6">
    <source>
        <dbReference type="EMBL" id="TNY19487.1"/>
    </source>
</evidence>
<feature type="region of interest" description="Disordered" evidence="4">
    <location>
        <begin position="105"/>
        <end position="132"/>
    </location>
</feature>
<evidence type="ECO:0000256" key="2">
    <source>
        <dbReference type="ARBA" id="ARBA00022840"/>
    </source>
</evidence>
<feature type="compositionally biased region" description="Polar residues" evidence="4">
    <location>
        <begin position="1254"/>
        <end position="1263"/>
    </location>
</feature>
<name>A0A5C5FRG3_9BASI</name>
<dbReference type="EMBL" id="SOZI01000094">
    <property type="protein sequence ID" value="TNY19487.1"/>
    <property type="molecule type" value="Genomic_DNA"/>
</dbReference>
<feature type="region of interest" description="Disordered" evidence="4">
    <location>
        <begin position="1254"/>
        <end position="1301"/>
    </location>
</feature>
<dbReference type="PANTHER" id="PTHR45748:SF7">
    <property type="entry name" value="1-PHOSPHATIDYLINOSITOL 3-PHOSPHATE 5-KINASE-RELATED"/>
    <property type="match status" value="1"/>
</dbReference>
<dbReference type="SUPFAM" id="SSF56104">
    <property type="entry name" value="SAICAR synthase-like"/>
    <property type="match status" value="1"/>
</dbReference>
<dbReference type="PANTHER" id="PTHR45748">
    <property type="entry name" value="1-PHOSPHATIDYLINOSITOL 3-PHOSPHATE 5-KINASE-RELATED"/>
    <property type="match status" value="1"/>
</dbReference>
<dbReference type="InterPro" id="IPR002498">
    <property type="entry name" value="PInositol-4-P-4/5-kinase_core"/>
</dbReference>
<dbReference type="CDD" id="cd17300">
    <property type="entry name" value="PIPKc_PIKfyve"/>
    <property type="match status" value="1"/>
</dbReference>
<keyword evidence="3" id="KW-0808">Transferase</keyword>
<dbReference type="GO" id="GO:0000329">
    <property type="term" value="C:fungal-type vacuole membrane"/>
    <property type="evidence" value="ECO:0007669"/>
    <property type="project" value="TreeGrafter"/>
</dbReference>
<feature type="compositionally biased region" description="Low complexity" evidence="4">
    <location>
        <begin position="1"/>
        <end position="24"/>
    </location>
</feature>
<evidence type="ECO:0000256" key="4">
    <source>
        <dbReference type="SAM" id="MobiDB-lite"/>
    </source>
</evidence>
<feature type="compositionally biased region" description="Low complexity" evidence="4">
    <location>
        <begin position="1264"/>
        <end position="1274"/>
    </location>
</feature>
<protein>
    <recommendedName>
        <fullName evidence="5">PIPK domain-containing protein</fullName>
    </recommendedName>
</protein>
<keyword evidence="2 3" id="KW-0067">ATP-binding</keyword>
<feature type="compositionally biased region" description="Acidic residues" evidence="4">
    <location>
        <begin position="1275"/>
        <end position="1286"/>
    </location>
</feature>